<keyword evidence="5" id="KW-0804">Transcription</keyword>
<dbReference type="SUPFAM" id="SSF46689">
    <property type="entry name" value="Homeodomain-like"/>
    <property type="match status" value="1"/>
</dbReference>
<dbReference type="PANTHER" id="PTHR14618:SF0">
    <property type="entry name" value="HOMEOBOX-CONTAINING PROTEIN 1"/>
    <property type="match status" value="1"/>
</dbReference>
<feature type="compositionally biased region" description="Polar residues" evidence="9">
    <location>
        <begin position="187"/>
        <end position="196"/>
    </location>
</feature>
<dbReference type="Gene3D" id="1.10.260.40">
    <property type="entry name" value="lambda repressor-like DNA-binding domains"/>
    <property type="match status" value="1"/>
</dbReference>
<dbReference type="GO" id="GO:0003691">
    <property type="term" value="F:double-stranded telomeric DNA binding"/>
    <property type="evidence" value="ECO:0007669"/>
    <property type="project" value="InterPro"/>
</dbReference>
<dbReference type="CDD" id="cd00086">
    <property type="entry name" value="homeodomain"/>
    <property type="match status" value="1"/>
</dbReference>
<sequence length="491" mass="55087">MRLFTVEQLELIRRLRLTGISADAVLEAFKTLEQFENNLESNRLQQAAIAAMMMPGSDLSINFNKIPLQNNINGGILSSGNILSNTNNQSNFDTLSQNPLLFKHLTVAGGSSSNISSSSNNNANNNNNNSNSSRNSTFSDTSPSLILETNNSSPSLTTSTTTTTLKNNNNDDINNSTILKTTEEYPFSTTPPTSNGGRPIRSNRTPMREITTLDDPKELEEFIEKGEENCINDMRQFITQLSLRQTTVAQMTGVSQPYISKMLNGNHKELSLRCRKNIYSWYLNMRRHPEKLSSYLSDPLIRLETNNDGELIPQRRERYVFRPILIKILEKFFLEAPFPDFSKRMEIASVCNKALMKEKSVNELMSKEIVSPQVVANWFANKRKEMKRKCTDDGSIIYTSSSGIKNTLDLYRMSSPEYTIKSSGSTTTEDSRPSSTGGEENNSPINLLIKNSNNTNDFSILMANALQQQAVFHNVFNNNNSITNGLINTTE</sequence>
<dbReference type="CDD" id="cd00093">
    <property type="entry name" value="HTH_XRE"/>
    <property type="match status" value="1"/>
</dbReference>
<evidence type="ECO:0000259" key="13">
    <source>
        <dbReference type="PROSITE" id="PS51937"/>
    </source>
</evidence>
<dbReference type="PANTHER" id="PTHR14618">
    <property type="entry name" value="HOMEODOX-CONTAINING PROTEIN 1 HMBOX1"/>
    <property type="match status" value="1"/>
</dbReference>
<keyword evidence="2" id="KW-0805">Transcription regulation</keyword>
<evidence type="ECO:0000256" key="3">
    <source>
        <dbReference type="ARBA" id="ARBA00023125"/>
    </source>
</evidence>
<comment type="subcellular location">
    <subcellularLocation>
        <location evidence="1 7 8">Nucleus</location>
    </subcellularLocation>
</comment>
<dbReference type="SMART" id="SM00389">
    <property type="entry name" value="HOX"/>
    <property type="match status" value="1"/>
</dbReference>
<feature type="domain" description="HNF-p1" evidence="13">
    <location>
        <begin position="1"/>
        <end position="31"/>
    </location>
</feature>
<evidence type="ECO:0000256" key="7">
    <source>
        <dbReference type="PROSITE-ProRule" id="PRU00108"/>
    </source>
</evidence>
<dbReference type="InterPro" id="IPR040363">
    <property type="entry name" value="HMBOX1"/>
</dbReference>
<name>A0A0N4ZXY2_PARTI</name>
<keyword evidence="3 7" id="KW-0238">DNA-binding</keyword>
<dbReference type="InterPro" id="IPR006899">
    <property type="entry name" value="HNF-1_N"/>
</dbReference>
<evidence type="ECO:0000256" key="9">
    <source>
        <dbReference type="SAM" id="MobiDB-lite"/>
    </source>
</evidence>
<feature type="compositionally biased region" description="Polar residues" evidence="9">
    <location>
        <begin position="137"/>
        <end position="148"/>
    </location>
</feature>
<feature type="domain" description="Homeobox" evidence="10">
    <location>
        <begin position="312"/>
        <end position="389"/>
    </location>
</feature>
<dbReference type="InterPro" id="IPR001387">
    <property type="entry name" value="Cro/C1-type_HTH"/>
</dbReference>
<feature type="DNA-binding region" description="Homeobox" evidence="7">
    <location>
        <begin position="314"/>
        <end position="390"/>
    </location>
</feature>
<organism evidence="14 15">
    <name type="scientific">Parastrongyloides trichosuri</name>
    <name type="common">Possum-specific nematode worm</name>
    <dbReference type="NCBI Taxonomy" id="131310"/>
    <lineage>
        <taxon>Eukaryota</taxon>
        <taxon>Metazoa</taxon>
        <taxon>Ecdysozoa</taxon>
        <taxon>Nematoda</taxon>
        <taxon>Chromadorea</taxon>
        <taxon>Rhabditida</taxon>
        <taxon>Tylenchina</taxon>
        <taxon>Panagrolaimomorpha</taxon>
        <taxon>Strongyloidoidea</taxon>
        <taxon>Strongyloididae</taxon>
        <taxon>Parastrongyloides</taxon>
    </lineage>
</organism>
<reference evidence="15" key="1">
    <citation type="submission" date="2017-02" db="UniProtKB">
        <authorList>
            <consortium name="WormBaseParasite"/>
        </authorList>
    </citation>
    <scope>IDENTIFICATION</scope>
</reference>
<evidence type="ECO:0000256" key="6">
    <source>
        <dbReference type="ARBA" id="ARBA00023242"/>
    </source>
</evidence>
<dbReference type="PROSITE" id="PS51937">
    <property type="entry name" value="HNF_P1"/>
    <property type="match status" value="1"/>
</dbReference>
<keyword evidence="14" id="KW-1185">Reference proteome</keyword>
<evidence type="ECO:0000259" key="11">
    <source>
        <dbReference type="PROSITE" id="PS50943"/>
    </source>
</evidence>
<accession>A0A0N4ZXY2</accession>
<dbReference type="SUPFAM" id="SSF47413">
    <property type="entry name" value="lambda repressor-like DNA-binding domains"/>
    <property type="match status" value="1"/>
</dbReference>
<dbReference type="Proteomes" id="UP000038045">
    <property type="component" value="Unplaced"/>
</dbReference>
<evidence type="ECO:0000256" key="2">
    <source>
        <dbReference type="ARBA" id="ARBA00023015"/>
    </source>
</evidence>
<dbReference type="PROSITE" id="PS51936">
    <property type="entry name" value="POU_4"/>
    <property type="match status" value="1"/>
</dbReference>
<dbReference type="GO" id="GO:0005634">
    <property type="term" value="C:nucleus"/>
    <property type="evidence" value="ECO:0007669"/>
    <property type="project" value="UniProtKB-SubCell"/>
</dbReference>
<dbReference type="Pfam" id="PF00046">
    <property type="entry name" value="Homeodomain"/>
    <property type="match status" value="1"/>
</dbReference>
<feature type="region of interest" description="Disordered" evidence="9">
    <location>
        <begin position="419"/>
        <end position="449"/>
    </location>
</feature>
<evidence type="ECO:0000259" key="12">
    <source>
        <dbReference type="PROSITE" id="PS51936"/>
    </source>
</evidence>
<feature type="compositionally biased region" description="Low complexity" evidence="9">
    <location>
        <begin position="149"/>
        <end position="178"/>
    </location>
</feature>
<evidence type="ECO:0000256" key="5">
    <source>
        <dbReference type="ARBA" id="ARBA00023163"/>
    </source>
</evidence>
<dbReference type="InterPro" id="IPR009057">
    <property type="entry name" value="Homeodomain-like_sf"/>
</dbReference>
<evidence type="ECO:0000313" key="14">
    <source>
        <dbReference type="Proteomes" id="UP000038045"/>
    </source>
</evidence>
<evidence type="ECO:0000256" key="8">
    <source>
        <dbReference type="RuleBase" id="RU000682"/>
    </source>
</evidence>
<dbReference type="Gene3D" id="1.10.10.60">
    <property type="entry name" value="Homeodomain-like"/>
    <property type="match status" value="1"/>
</dbReference>
<dbReference type="AlphaFoldDB" id="A0A0N4ZXY2"/>
<dbReference type="InterPro" id="IPR010982">
    <property type="entry name" value="Lambda_DNA-bd_dom_sf"/>
</dbReference>
<dbReference type="STRING" id="131310.A0A0N4ZXY2"/>
<protein>
    <submittedName>
        <fullName evidence="15">Homeobox domain-containing protein</fullName>
    </submittedName>
</protein>
<keyword evidence="4 7" id="KW-0371">Homeobox</keyword>
<evidence type="ECO:0000259" key="10">
    <source>
        <dbReference type="PROSITE" id="PS50071"/>
    </source>
</evidence>
<dbReference type="PROSITE" id="PS50943">
    <property type="entry name" value="HTH_CROC1"/>
    <property type="match status" value="1"/>
</dbReference>
<dbReference type="WBParaSite" id="PTRK_0001365600.1">
    <property type="protein sequence ID" value="PTRK_0001365600.1"/>
    <property type="gene ID" value="PTRK_0001365600"/>
</dbReference>
<dbReference type="InterPro" id="IPR001356">
    <property type="entry name" value="HD"/>
</dbReference>
<evidence type="ECO:0000256" key="4">
    <source>
        <dbReference type="ARBA" id="ARBA00023155"/>
    </source>
</evidence>
<dbReference type="InterPro" id="IPR044866">
    <property type="entry name" value="HNF_P1"/>
</dbReference>
<dbReference type="Pfam" id="PF04814">
    <property type="entry name" value="HNF-1_N"/>
    <property type="match status" value="1"/>
</dbReference>
<dbReference type="InterPro" id="IPR044869">
    <property type="entry name" value="HNF-1_POU"/>
</dbReference>
<evidence type="ECO:0000256" key="1">
    <source>
        <dbReference type="ARBA" id="ARBA00004123"/>
    </source>
</evidence>
<dbReference type="PROSITE" id="PS50071">
    <property type="entry name" value="HOMEOBOX_2"/>
    <property type="match status" value="1"/>
</dbReference>
<evidence type="ECO:0000313" key="15">
    <source>
        <dbReference type="WBParaSite" id="PTRK_0001365600.1"/>
    </source>
</evidence>
<feature type="domain" description="HTH cro/C1-type" evidence="11">
    <location>
        <begin position="234"/>
        <end position="272"/>
    </location>
</feature>
<keyword evidence="6 7" id="KW-0539">Nucleus</keyword>
<feature type="compositionally biased region" description="Low complexity" evidence="9">
    <location>
        <begin position="111"/>
        <end position="136"/>
    </location>
</feature>
<proteinExistence type="predicted"/>
<feature type="domain" description="POU-specific atypical" evidence="12">
    <location>
        <begin position="202"/>
        <end position="298"/>
    </location>
</feature>
<feature type="region of interest" description="Disordered" evidence="9">
    <location>
        <begin position="111"/>
        <end position="204"/>
    </location>
</feature>
<dbReference type="GO" id="GO:0045893">
    <property type="term" value="P:positive regulation of DNA-templated transcription"/>
    <property type="evidence" value="ECO:0007669"/>
    <property type="project" value="InterPro"/>
</dbReference>